<keyword evidence="3" id="KW-1185">Reference proteome</keyword>
<feature type="transmembrane region" description="Helical" evidence="1">
    <location>
        <begin position="349"/>
        <end position="372"/>
    </location>
</feature>
<evidence type="ECO:0000313" key="2">
    <source>
        <dbReference type="EMBL" id="MFD1798323.1"/>
    </source>
</evidence>
<evidence type="ECO:0000313" key="3">
    <source>
        <dbReference type="Proteomes" id="UP001597285"/>
    </source>
</evidence>
<organism evidence="2 3">
    <name type="scientific">Carnobacterium antarcticum</name>
    <dbReference type="NCBI Taxonomy" id="2126436"/>
    <lineage>
        <taxon>Bacteria</taxon>
        <taxon>Bacillati</taxon>
        <taxon>Bacillota</taxon>
        <taxon>Bacilli</taxon>
        <taxon>Lactobacillales</taxon>
        <taxon>Carnobacteriaceae</taxon>
        <taxon>Carnobacterium</taxon>
    </lineage>
</organism>
<reference evidence="3" key="1">
    <citation type="journal article" date="2019" name="Int. J. Syst. Evol. Microbiol.">
        <title>The Global Catalogue of Microorganisms (GCM) 10K type strain sequencing project: providing services to taxonomists for standard genome sequencing and annotation.</title>
        <authorList>
            <consortium name="The Broad Institute Genomics Platform"/>
            <consortium name="The Broad Institute Genome Sequencing Center for Infectious Disease"/>
            <person name="Wu L."/>
            <person name="Ma J."/>
        </authorList>
    </citation>
    <scope>NUCLEOTIDE SEQUENCE [LARGE SCALE GENOMIC DNA]</scope>
    <source>
        <strain evidence="3">KCTC 42143</strain>
    </source>
</reference>
<sequence length="549" mass="63107">MMLKPLPSKEPLYLKILDAFSSLYEKNGVDYDQLRLIVKTKIMMDGREPNPIVQNGKNKEDKNSFFSSLILYFIISAFMIVILFFGDSLILQYTFYFSYLFVMLLSTMIASFSSILLDTKNQILIGTKPVTGQTLSAAKATHIFVYLFSLTVALGGPVTIASYFVHGLIAGLLVTLLTIIFSFWTLLFTLVIYAAILKRFNGEKLRNIIAYSQIGLSIFTILGYQLIGRIFDIVDVSIVYQPKFWHIPLFPLWFAAPLGLLQEGANTYYVLYTLLFVVATILFFFYYKKNSAQLEQNIQKLTYQNESIKEHNWWMNRTKNVLCLTKTERPYYQFTWKIIQNEREFKTRVYPSLAASFIIPFIFIFNSFSSGMTLSDIRENSFPYSVYITLFMIPQLASSLNYSSSYKGAWIFRMSPKSDDGLFVRAAGKAVWMRLIVPFYAVLGGLLLFLFGWDDLSVILNGFLATTVIFFAYLKTTMKTYPFSQKFTAADSTNEFVMIILLFLFAGLLGLINFFTRSFIPLGSWLMTLILAVIALYYLFKTYKSSLFK</sequence>
<comment type="caution">
    <text evidence="2">The sequence shown here is derived from an EMBL/GenBank/DDBJ whole genome shotgun (WGS) entry which is preliminary data.</text>
</comment>
<keyword evidence="1" id="KW-1133">Transmembrane helix</keyword>
<feature type="transmembrane region" description="Helical" evidence="1">
    <location>
        <begin position="268"/>
        <end position="287"/>
    </location>
</feature>
<feature type="transmembrane region" description="Helical" evidence="1">
    <location>
        <begin position="208"/>
        <end position="227"/>
    </location>
</feature>
<feature type="transmembrane region" description="Helical" evidence="1">
    <location>
        <begin position="496"/>
        <end position="516"/>
    </location>
</feature>
<dbReference type="EMBL" id="JBHUFF010000002">
    <property type="protein sequence ID" value="MFD1798323.1"/>
    <property type="molecule type" value="Genomic_DNA"/>
</dbReference>
<keyword evidence="1" id="KW-0812">Transmembrane</keyword>
<proteinExistence type="predicted"/>
<evidence type="ECO:0000256" key="1">
    <source>
        <dbReference type="SAM" id="Phobius"/>
    </source>
</evidence>
<feature type="transmembrane region" description="Helical" evidence="1">
    <location>
        <begin position="458"/>
        <end position="475"/>
    </location>
</feature>
<feature type="transmembrane region" description="Helical" evidence="1">
    <location>
        <begin position="522"/>
        <end position="540"/>
    </location>
</feature>
<feature type="transmembrane region" description="Helical" evidence="1">
    <location>
        <begin position="171"/>
        <end position="196"/>
    </location>
</feature>
<name>A0ABW4NJN6_9LACT</name>
<feature type="transmembrane region" description="Helical" evidence="1">
    <location>
        <begin position="143"/>
        <end position="165"/>
    </location>
</feature>
<feature type="transmembrane region" description="Helical" evidence="1">
    <location>
        <begin position="431"/>
        <end position="452"/>
    </location>
</feature>
<feature type="transmembrane region" description="Helical" evidence="1">
    <location>
        <begin position="97"/>
        <end position="117"/>
    </location>
</feature>
<keyword evidence="1" id="KW-0472">Membrane</keyword>
<dbReference type="Proteomes" id="UP001597285">
    <property type="component" value="Unassembled WGS sequence"/>
</dbReference>
<accession>A0ABW4NJN6</accession>
<feature type="transmembrane region" description="Helical" evidence="1">
    <location>
        <begin position="65"/>
        <end position="85"/>
    </location>
</feature>
<evidence type="ECO:0008006" key="4">
    <source>
        <dbReference type="Google" id="ProtNLM"/>
    </source>
</evidence>
<gene>
    <name evidence="2" type="ORF">ACFSBK_00395</name>
</gene>
<protein>
    <recommendedName>
        <fullName evidence="4">ABC transporter permease</fullName>
    </recommendedName>
</protein>
<feature type="transmembrane region" description="Helical" evidence="1">
    <location>
        <begin position="384"/>
        <end position="404"/>
    </location>
</feature>
<dbReference type="RefSeq" id="WP_156413268.1">
    <property type="nucleotide sequence ID" value="NZ_JBHSQC010000011.1"/>
</dbReference>